<accession>A0ABR8AGG9</accession>
<reference evidence="2 3" key="1">
    <citation type="journal article" date="2020" name="ISME J.">
        <title>Comparative genomics reveals insights into cyanobacterial evolution and habitat adaptation.</title>
        <authorList>
            <person name="Chen M.Y."/>
            <person name="Teng W.K."/>
            <person name="Zhao L."/>
            <person name="Hu C.X."/>
            <person name="Zhou Y.K."/>
            <person name="Han B.P."/>
            <person name="Song L.R."/>
            <person name="Shu W.S."/>
        </authorList>
    </citation>
    <scope>NUCLEOTIDE SEQUENCE [LARGE SCALE GENOMIC DNA]</scope>
    <source>
        <strain evidence="2 3">FACHB-288</strain>
    </source>
</reference>
<feature type="transmembrane region" description="Helical" evidence="1">
    <location>
        <begin position="109"/>
        <end position="132"/>
    </location>
</feature>
<keyword evidence="1" id="KW-0812">Transmembrane</keyword>
<dbReference type="Pfam" id="PF12263">
    <property type="entry name" value="DUF3611"/>
    <property type="match status" value="1"/>
</dbReference>
<comment type="caution">
    <text evidence="2">The sequence shown here is derived from an EMBL/GenBank/DDBJ whole genome shotgun (WGS) entry which is preliminary data.</text>
</comment>
<sequence>MSQNPDITSSSNIRAIGQKFRLIGWISFWIQLVLGVVSGVILLLFAISSQRPGSTGNNAGAGFGIFLAICGLVTLGVGIYLAFRYSRLGTQLLSGNPNNRPRKSETIQVLRLGVMVNLVGILLTLLGAQAIVGTLAARAITQTQFIFSPQGNQPFISGLDMFVVQANTNTVMAHFAGLIASLWLLNRISKP</sequence>
<evidence type="ECO:0000313" key="2">
    <source>
        <dbReference type="EMBL" id="MBD2199137.1"/>
    </source>
</evidence>
<keyword evidence="1" id="KW-0472">Membrane</keyword>
<proteinExistence type="predicted"/>
<name>A0ABR8AGG9_9CYAN</name>
<feature type="transmembrane region" description="Helical" evidence="1">
    <location>
        <begin position="22"/>
        <end position="47"/>
    </location>
</feature>
<dbReference type="InterPro" id="IPR022051">
    <property type="entry name" value="DUF3611"/>
</dbReference>
<dbReference type="EMBL" id="JACJQH010000053">
    <property type="protein sequence ID" value="MBD2199137.1"/>
    <property type="molecule type" value="Genomic_DNA"/>
</dbReference>
<feature type="transmembrane region" description="Helical" evidence="1">
    <location>
        <begin position="162"/>
        <end position="185"/>
    </location>
</feature>
<keyword evidence="1" id="KW-1133">Transmembrane helix</keyword>
<organism evidence="2 3">
    <name type="scientific">Calothrix parietina FACHB-288</name>
    <dbReference type="NCBI Taxonomy" id="2692896"/>
    <lineage>
        <taxon>Bacteria</taxon>
        <taxon>Bacillati</taxon>
        <taxon>Cyanobacteriota</taxon>
        <taxon>Cyanophyceae</taxon>
        <taxon>Nostocales</taxon>
        <taxon>Calotrichaceae</taxon>
        <taxon>Calothrix</taxon>
    </lineage>
</organism>
<dbReference type="RefSeq" id="WP_190548108.1">
    <property type="nucleotide sequence ID" value="NZ_CAWPNO010000088.1"/>
</dbReference>
<keyword evidence="3" id="KW-1185">Reference proteome</keyword>
<evidence type="ECO:0000313" key="3">
    <source>
        <dbReference type="Proteomes" id="UP000658514"/>
    </source>
</evidence>
<gene>
    <name evidence="2" type="ORF">H6G24_27265</name>
</gene>
<dbReference type="Proteomes" id="UP000658514">
    <property type="component" value="Unassembled WGS sequence"/>
</dbReference>
<feature type="transmembrane region" description="Helical" evidence="1">
    <location>
        <begin position="59"/>
        <end position="83"/>
    </location>
</feature>
<evidence type="ECO:0000256" key="1">
    <source>
        <dbReference type="SAM" id="Phobius"/>
    </source>
</evidence>
<protein>
    <submittedName>
        <fullName evidence="2">DUF3611 family protein</fullName>
    </submittedName>
</protein>
<dbReference type="PANTHER" id="PTHR34548">
    <property type="entry name" value="PROTEIN TIC 21, CHLOROPLASTIC"/>
    <property type="match status" value="1"/>
</dbReference>
<dbReference type="PANTHER" id="PTHR34548:SF2">
    <property type="entry name" value="PROTEIN TIC 21, CHLOROPLASTIC"/>
    <property type="match status" value="1"/>
</dbReference>